<feature type="domain" description="Histidine kinase" evidence="17">
    <location>
        <begin position="469"/>
        <end position="680"/>
    </location>
</feature>
<evidence type="ECO:0000256" key="9">
    <source>
        <dbReference type="ARBA" id="ARBA00022741"/>
    </source>
</evidence>
<proteinExistence type="predicted"/>
<dbReference type="EC" id="2.7.13.3" evidence="3"/>
<dbReference type="PANTHER" id="PTHR43065:SF42">
    <property type="entry name" value="TWO-COMPONENT SENSOR PPRA"/>
    <property type="match status" value="1"/>
</dbReference>
<dbReference type="InterPro" id="IPR003661">
    <property type="entry name" value="HisK_dim/P_dom"/>
</dbReference>
<dbReference type="SUPFAM" id="SSF47384">
    <property type="entry name" value="Homodimeric domain of signal transducing histidine kinase"/>
    <property type="match status" value="1"/>
</dbReference>
<comment type="subcellular location">
    <subcellularLocation>
        <location evidence="2">Cell inner membrane</location>
        <topology evidence="2">Multi-pass membrane protein</topology>
    </subcellularLocation>
</comment>
<evidence type="ECO:0000256" key="14">
    <source>
        <dbReference type="ARBA" id="ARBA00023136"/>
    </source>
</evidence>
<evidence type="ECO:0000256" key="5">
    <source>
        <dbReference type="ARBA" id="ARBA00022519"/>
    </source>
</evidence>
<dbReference type="NCBIfam" id="TIGR00229">
    <property type="entry name" value="sensory_box"/>
    <property type="match status" value="1"/>
</dbReference>
<keyword evidence="6" id="KW-0597">Phosphoprotein</keyword>
<evidence type="ECO:0000256" key="11">
    <source>
        <dbReference type="ARBA" id="ARBA00022840"/>
    </source>
</evidence>
<dbReference type="RefSeq" id="WP_062707505.1">
    <property type="nucleotide sequence ID" value="NZ_CAWRCI010000011.1"/>
</dbReference>
<organism evidence="19 20">
    <name type="scientific">Grimontia marina</name>
    <dbReference type="NCBI Taxonomy" id="646534"/>
    <lineage>
        <taxon>Bacteria</taxon>
        <taxon>Pseudomonadati</taxon>
        <taxon>Pseudomonadota</taxon>
        <taxon>Gammaproteobacteria</taxon>
        <taxon>Vibrionales</taxon>
        <taxon>Vibrionaceae</taxon>
        <taxon>Grimontia</taxon>
    </lineage>
</organism>
<dbReference type="InterPro" id="IPR035965">
    <property type="entry name" value="PAS-like_dom_sf"/>
</dbReference>
<evidence type="ECO:0000256" key="10">
    <source>
        <dbReference type="ARBA" id="ARBA00022777"/>
    </source>
</evidence>
<keyword evidence="4" id="KW-1003">Cell membrane</keyword>
<feature type="transmembrane region" description="Helical" evidence="16">
    <location>
        <begin position="267"/>
        <end position="287"/>
    </location>
</feature>
<dbReference type="EMBL" id="FIZY01000011">
    <property type="protein sequence ID" value="CZF80707.1"/>
    <property type="molecule type" value="Genomic_DNA"/>
</dbReference>
<dbReference type="CDD" id="cd00130">
    <property type="entry name" value="PAS"/>
    <property type="match status" value="1"/>
</dbReference>
<dbReference type="PANTHER" id="PTHR43065">
    <property type="entry name" value="SENSOR HISTIDINE KINASE"/>
    <property type="match status" value="1"/>
</dbReference>
<dbReference type="PROSITE" id="PS50109">
    <property type="entry name" value="HIS_KIN"/>
    <property type="match status" value="1"/>
</dbReference>
<keyword evidence="12 16" id="KW-1133">Transmembrane helix</keyword>
<dbReference type="Pfam" id="PF13426">
    <property type="entry name" value="PAS_9"/>
    <property type="match status" value="1"/>
</dbReference>
<dbReference type="OrthoDB" id="9772100at2"/>
<dbReference type="InterPro" id="IPR000014">
    <property type="entry name" value="PAS"/>
</dbReference>
<keyword evidence="20" id="KW-1185">Reference proteome</keyword>
<dbReference type="Proteomes" id="UP000073601">
    <property type="component" value="Unassembled WGS sequence"/>
</dbReference>
<dbReference type="InterPro" id="IPR004358">
    <property type="entry name" value="Sig_transdc_His_kin-like_C"/>
</dbReference>
<keyword evidence="13" id="KW-0902">Two-component regulatory system</keyword>
<keyword evidence="10" id="KW-0418">Kinase</keyword>
<dbReference type="SUPFAM" id="SSF55874">
    <property type="entry name" value="ATPase domain of HSP90 chaperone/DNA topoisomerase II/histidine kinase"/>
    <property type="match status" value="1"/>
</dbReference>
<evidence type="ECO:0000256" key="12">
    <source>
        <dbReference type="ARBA" id="ARBA00022989"/>
    </source>
</evidence>
<evidence type="ECO:0000256" key="8">
    <source>
        <dbReference type="ARBA" id="ARBA00022692"/>
    </source>
</evidence>
<gene>
    <name evidence="19" type="primary">fixL_2</name>
    <name evidence="19" type="ORF">GMA8713_01563</name>
</gene>
<keyword evidence="5" id="KW-0997">Cell inner membrane</keyword>
<evidence type="ECO:0000256" key="16">
    <source>
        <dbReference type="SAM" id="Phobius"/>
    </source>
</evidence>
<dbReference type="FunFam" id="1.10.287.130:FF:000049">
    <property type="entry name" value="C4-dicarboxylate transport sensor protein DctB"/>
    <property type="match status" value="1"/>
</dbReference>
<dbReference type="SMART" id="SM00091">
    <property type="entry name" value="PAS"/>
    <property type="match status" value="1"/>
</dbReference>
<sequence>MRRKWSLIGISLILVSVFFLGGRETARQWLTVQAQNSAQQDLLNAIAEIRHALLRFYHLPYLLNNNPDVVALTLGDRSITAEVEGVLSQLDKAANTKGWYILSDQGKVLASSVNGDYITNQDLDAIVHDVHALGEGTSMVRKTKGVSPFYYLSSPIFSGLNIVGIVVVQLDLRLLTDQWLASSDIMLLQNPEGQFFLSSSDKFSADALNDGEIDIKTKVSSLWQGDIIRVWQLGRTHYFAQTIQLDDLKWKLSYLTPISAVETNAAAAGWSVAMLLLLLFMLGVISYQRRQKNLSQRRIQALIEESEHKLNQMINKTQVGLLLLDEKGRVVDINAMAISMFGFDSESTSDIKISQLIEGRHSPIVSLFDQYKNVIEDININAQESLAVRKDGSTFPALVSLTAFPFHGRHFYLVTLLDITKRKKAEEALFEANTLLAQRVEERTKELHEAQAQLIESSKMAAMGRMSSAIAHELNQPLTGLRTLVTTNGVLFDRGEGDKILSNNLLIDKLIERMVDMTTQLKTFAYSKPDKLNAIALPAVLEEVLRIYQQPLERVNVRIRLPENTPCILAEEQRLRQVLGNLISNACDAMANTLQPHLIISVIPEVPSITVTVSDNGIGVEEDAMETLFEPFTTSKKIGKGLGLGLSICANNMRDMEGSIAARKNKDGGMDFDLIFQLGKDKPDE</sequence>
<keyword evidence="14 16" id="KW-0472">Membrane</keyword>
<evidence type="ECO:0000256" key="15">
    <source>
        <dbReference type="ARBA" id="ARBA00073143"/>
    </source>
</evidence>
<evidence type="ECO:0000313" key="19">
    <source>
        <dbReference type="EMBL" id="CZF80707.1"/>
    </source>
</evidence>
<dbReference type="GO" id="GO:0005886">
    <property type="term" value="C:plasma membrane"/>
    <property type="evidence" value="ECO:0007669"/>
    <property type="project" value="UniProtKB-SubCell"/>
</dbReference>
<evidence type="ECO:0000256" key="13">
    <source>
        <dbReference type="ARBA" id="ARBA00023012"/>
    </source>
</evidence>
<evidence type="ECO:0000259" key="18">
    <source>
        <dbReference type="PROSITE" id="PS50112"/>
    </source>
</evidence>
<evidence type="ECO:0000256" key="3">
    <source>
        <dbReference type="ARBA" id="ARBA00012438"/>
    </source>
</evidence>
<evidence type="ECO:0000256" key="6">
    <source>
        <dbReference type="ARBA" id="ARBA00022553"/>
    </source>
</evidence>
<dbReference type="InterPro" id="IPR017055">
    <property type="entry name" value="Sig_transdc_His_kinase_DctB"/>
</dbReference>
<evidence type="ECO:0000256" key="2">
    <source>
        <dbReference type="ARBA" id="ARBA00004429"/>
    </source>
</evidence>
<dbReference type="InterPro" id="IPR036890">
    <property type="entry name" value="HATPase_C_sf"/>
</dbReference>
<evidence type="ECO:0000256" key="1">
    <source>
        <dbReference type="ARBA" id="ARBA00000085"/>
    </source>
</evidence>
<dbReference type="PROSITE" id="PS50112">
    <property type="entry name" value="PAS"/>
    <property type="match status" value="1"/>
</dbReference>
<dbReference type="AlphaFoldDB" id="A0A128F1P6"/>
<reference evidence="20" key="1">
    <citation type="submission" date="2016-02" db="EMBL/GenBank/DDBJ databases">
        <authorList>
            <person name="Rodrigo-Torres Lidia"/>
            <person name="Arahal R.David."/>
        </authorList>
    </citation>
    <scope>NUCLEOTIDE SEQUENCE [LARGE SCALE GENOMIC DNA]</scope>
    <source>
        <strain evidence="20">CECT 8713</strain>
    </source>
</reference>
<dbReference type="SUPFAM" id="SSF55785">
    <property type="entry name" value="PYP-like sensor domain (PAS domain)"/>
    <property type="match status" value="1"/>
</dbReference>
<dbReference type="InterPro" id="IPR003594">
    <property type="entry name" value="HATPase_dom"/>
</dbReference>
<keyword evidence="9" id="KW-0547">Nucleotide-binding</keyword>
<dbReference type="PIRSF" id="PIRSF036431">
    <property type="entry name" value="STHK_DctB"/>
    <property type="match status" value="1"/>
</dbReference>
<name>A0A128F1P6_9GAMM</name>
<dbReference type="Gene3D" id="1.10.287.130">
    <property type="match status" value="1"/>
</dbReference>
<dbReference type="PRINTS" id="PR00344">
    <property type="entry name" value="BCTRLSENSOR"/>
</dbReference>
<dbReference type="SMART" id="SM00387">
    <property type="entry name" value="HATPase_c"/>
    <property type="match status" value="1"/>
</dbReference>
<evidence type="ECO:0000313" key="20">
    <source>
        <dbReference type="Proteomes" id="UP000073601"/>
    </source>
</evidence>
<comment type="catalytic activity">
    <reaction evidence="1">
        <text>ATP + protein L-histidine = ADP + protein N-phospho-L-histidine.</text>
        <dbReference type="EC" id="2.7.13.3"/>
    </reaction>
</comment>
<dbReference type="CDD" id="cd00082">
    <property type="entry name" value="HisKA"/>
    <property type="match status" value="1"/>
</dbReference>
<feature type="domain" description="PAS" evidence="18">
    <location>
        <begin position="306"/>
        <end position="347"/>
    </location>
</feature>
<keyword evidence="7 19" id="KW-0808">Transferase</keyword>
<dbReference type="GO" id="GO:0000155">
    <property type="term" value="F:phosphorelay sensor kinase activity"/>
    <property type="evidence" value="ECO:0007669"/>
    <property type="project" value="InterPro"/>
</dbReference>
<dbReference type="Gene3D" id="3.30.565.10">
    <property type="entry name" value="Histidine kinase-like ATPase, C-terminal domain"/>
    <property type="match status" value="1"/>
</dbReference>
<evidence type="ECO:0000256" key="7">
    <source>
        <dbReference type="ARBA" id="ARBA00022679"/>
    </source>
</evidence>
<dbReference type="InterPro" id="IPR036097">
    <property type="entry name" value="HisK_dim/P_sf"/>
</dbReference>
<dbReference type="Gene3D" id="3.30.450.20">
    <property type="entry name" value="PAS domain"/>
    <property type="match status" value="2"/>
</dbReference>
<keyword evidence="11" id="KW-0067">ATP-binding</keyword>
<protein>
    <recommendedName>
        <fullName evidence="15">C4-dicarboxylate transport sensor protein DctB</fullName>
        <ecNumber evidence="3">2.7.13.3</ecNumber>
    </recommendedName>
</protein>
<evidence type="ECO:0000259" key="17">
    <source>
        <dbReference type="PROSITE" id="PS50109"/>
    </source>
</evidence>
<accession>A0A128F1P6</accession>
<keyword evidence="8 16" id="KW-0812">Transmembrane</keyword>
<dbReference type="Pfam" id="PF02518">
    <property type="entry name" value="HATPase_c"/>
    <property type="match status" value="1"/>
</dbReference>
<dbReference type="GO" id="GO:0005524">
    <property type="term" value="F:ATP binding"/>
    <property type="evidence" value="ECO:0007669"/>
    <property type="project" value="UniProtKB-KW"/>
</dbReference>
<dbReference type="InterPro" id="IPR005467">
    <property type="entry name" value="His_kinase_dom"/>
</dbReference>
<evidence type="ECO:0000256" key="4">
    <source>
        <dbReference type="ARBA" id="ARBA00022475"/>
    </source>
</evidence>